<dbReference type="PANTHER" id="PTHR30273">
    <property type="entry name" value="PERIPLASMIC SIGNAL SENSOR AND SIGMA FACTOR ACTIVATOR FECR-RELATED"/>
    <property type="match status" value="1"/>
</dbReference>
<dbReference type="Gene3D" id="2.60.120.1440">
    <property type="match status" value="1"/>
</dbReference>
<evidence type="ECO:0000313" key="3">
    <source>
        <dbReference type="EMBL" id="AUP77929.1"/>
    </source>
</evidence>
<dbReference type="Pfam" id="PF04773">
    <property type="entry name" value="FecR"/>
    <property type="match status" value="1"/>
</dbReference>
<dbReference type="RefSeq" id="WP_102754588.1">
    <property type="nucleotide sequence ID" value="NZ_CP025791.1"/>
</dbReference>
<keyword evidence="4" id="KW-1185">Reference proteome</keyword>
<protein>
    <recommendedName>
        <fullName evidence="5">Iron dicitrate transport regulator FecR</fullName>
    </recommendedName>
</protein>
<dbReference type="InterPro" id="IPR012373">
    <property type="entry name" value="Ferrdict_sens_TM"/>
</dbReference>
<dbReference type="InterPro" id="IPR006860">
    <property type="entry name" value="FecR"/>
</dbReference>
<dbReference type="GO" id="GO:0016989">
    <property type="term" value="F:sigma factor antagonist activity"/>
    <property type="evidence" value="ECO:0007669"/>
    <property type="project" value="TreeGrafter"/>
</dbReference>
<name>A0A2K9PLH5_9FLAO</name>
<dbReference type="Proteomes" id="UP000235826">
    <property type="component" value="Chromosome"/>
</dbReference>
<dbReference type="OrthoDB" id="649666at2"/>
<sequence length="382" mass="43592">MKDVFYIARLTIKKWFGFQTEREQEALDAHQEILNSTSQKEIEENLESYNVIDLDAEWDDFENLLSVHKKTSSHRIISFKPYLKYAAIFVGLLVGSYFFIDNQDVSGIPPVIALNELTSAQITLEDGRVIRLNASERKEIRNKKSEIIAVAYNNEINYVSILNTSERQQHILTVPFGQNLKVRLADGTKIYCDAGTTITYPTHYYRDTKRNLHLIGQAYFDVAKDKDHPFIVTTKDMKIEVLGTQFNVNAYPENLNTSTVLVEGSVAIQPTKKPKASKQFLVPGQRAAIQSRSGKLKITDVNTYNATSWVSGKLVFKKTPFNTILETLSRKYNITIINKNEYLSKQLFTAKFDVETLEQILEAFKADTPFTYTKKGNTLTIN</sequence>
<reference evidence="3 4" key="1">
    <citation type="submission" date="2018-01" db="EMBL/GenBank/DDBJ databases">
        <title>Complete genome sequence of Flavivirga eckloniae ECD14 isolated from seaweed Ecklonia cava.</title>
        <authorList>
            <person name="Lee J.H."/>
            <person name="Baik K.S."/>
            <person name="Seong C.N."/>
        </authorList>
    </citation>
    <scope>NUCLEOTIDE SEQUENCE [LARGE SCALE GENOMIC DNA]</scope>
    <source>
        <strain evidence="3 4">ECD14</strain>
    </source>
</reference>
<evidence type="ECO:0000259" key="1">
    <source>
        <dbReference type="Pfam" id="PF04773"/>
    </source>
</evidence>
<organism evidence="3 4">
    <name type="scientific">Flavivirga eckloniae</name>
    <dbReference type="NCBI Taxonomy" id="1803846"/>
    <lineage>
        <taxon>Bacteria</taxon>
        <taxon>Pseudomonadati</taxon>
        <taxon>Bacteroidota</taxon>
        <taxon>Flavobacteriia</taxon>
        <taxon>Flavobacteriales</taxon>
        <taxon>Flavobacteriaceae</taxon>
        <taxon>Flavivirga</taxon>
    </lineage>
</organism>
<feature type="domain" description="FecR protein" evidence="1">
    <location>
        <begin position="176"/>
        <end position="266"/>
    </location>
</feature>
<evidence type="ECO:0008006" key="5">
    <source>
        <dbReference type="Google" id="ProtNLM"/>
    </source>
</evidence>
<feature type="domain" description="Protein FecR C-terminal" evidence="2">
    <location>
        <begin position="313"/>
        <end position="381"/>
    </location>
</feature>
<evidence type="ECO:0000259" key="2">
    <source>
        <dbReference type="Pfam" id="PF16344"/>
    </source>
</evidence>
<dbReference type="PIRSF" id="PIRSF018266">
    <property type="entry name" value="FecR"/>
    <property type="match status" value="1"/>
</dbReference>
<dbReference type="KEGG" id="fek:C1H87_04060"/>
<dbReference type="EMBL" id="CP025791">
    <property type="protein sequence ID" value="AUP77929.1"/>
    <property type="molecule type" value="Genomic_DNA"/>
</dbReference>
<accession>A0A2K9PLH5</accession>
<dbReference type="AlphaFoldDB" id="A0A2K9PLH5"/>
<dbReference type="InterPro" id="IPR032508">
    <property type="entry name" value="FecR_C"/>
</dbReference>
<gene>
    <name evidence="3" type="ORF">C1H87_04060</name>
</gene>
<dbReference type="PANTHER" id="PTHR30273:SF2">
    <property type="entry name" value="PROTEIN FECR"/>
    <property type="match status" value="1"/>
</dbReference>
<proteinExistence type="predicted"/>
<dbReference type="Pfam" id="PF16344">
    <property type="entry name" value="FecR_C"/>
    <property type="match status" value="1"/>
</dbReference>
<evidence type="ECO:0000313" key="4">
    <source>
        <dbReference type="Proteomes" id="UP000235826"/>
    </source>
</evidence>
<dbReference type="Gene3D" id="3.55.50.30">
    <property type="match status" value="1"/>
</dbReference>